<dbReference type="Proteomes" id="UP001369815">
    <property type="component" value="Unassembled WGS sequence"/>
</dbReference>
<feature type="compositionally biased region" description="Polar residues" evidence="1">
    <location>
        <begin position="834"/>
        <end position="849"/>
    </location>
</feature>
<feature type="region of interest" description="Disordered" evidence="1">
    <location>
        <begin position="828"/>
        <end position="854"/>
    </location>
</feature>
<feature type="compositionally biased region" description="Polar residues" evidence="1">
    <location>
        <begin position="68"/>
        <end position="79"/>
    </location>
</feature>
<feature type="compositionally biased region" description="Polar residues" evidence="1">
    <location>
        <begin position="90"/>
        <end position="119"/>
    </location>
</feature>
<feature type="compositionally biased region" description="Basic and acidic residues" evidence="1">
    <location>
        <begin position="435"/>
        <end position="468"/>
    </location>
</feature>
<feature type="region of interest" description="Disordered" evidence="1">
    <location>
        <begin position="1182"/>
        <end position="1237"/>
    </location>
</feature>
<keyword evidence="3" id="KW-1185">Reference proteome</keyword>
<feature type="compositionally biased region" description="Basic and acidic residues" evidence="1">
    <location>
        <begin position="493"/>
        <end position="506"/>
    </location>
</feature>
<dbReference type="AlphaFoldDB" id="A0AAX6M752"/>
<feature type="region of interest" description="Disordered" evidence="1">
    <location>
        <begin position="365"/>
        <end position="418"/>
    </location>
</feature>
<feature type="region of interest" description="Disordered" evidence="1">
    <location>
        <begin position="871"/>
        <end position="917"/>
    </location>
</feature>
<sequence length="1237" mass="137025">MSSSSKARLSNASELKQGTPASSTLAKSSTPTNDQKGKQPCVFDSKIRPAVKDLSKLRYRSRPAVKNLSRSSKPTTSQESKGHEFIAATRTPTSPTTKIRASEESNTSKLLQSGTNIETWESRSMVDEPKHTPQEGRRDPYDLISDSEANDPPINVFARPASLHQGIPSSLDARMSKITSSRNLKRSQPPTHPHPSIKQSTNVSSSRRMHVPKGSQRSRPYTPAPASLEKQIILLDSSSSEDTGPPKTLKTHYPSKHRPSVSSSSPANILANSAKVLVDHSSRGRIVPAFVKSSQHRQFSSQRTQAKIPIGAEVISIPDSSSESDEQQLDSKSPTAVRLAPETAKQNSPHFTSSHLNAIDKKEQDAISLSTDSSAISRKRNRDSIAREGNDSPSSRCKQGSIPNEINKRHGLSTASDRNSVPLLGYVASRANNVHTKEPEVTDHRKTPSERKKADDRYDSLVRSDKLADATTQQNTPVLAETASQSKSTLRGRSSEPGDSDKDQTKSMRSWGARNPRLVLKNPKASKTVIRGKNKTVKTSLYDKGKRKTASKSPWQIPDQSDDEYKPALSNEGSSYESSDDGTPPLRRTPARDSSSASHSMPSPSSPRQRLRSGSYPKPTTSFTPINKPKSQTQKGEPATTLPMRPWSSKGQSKRGRTASGVTALGENEFQKEVDEQSTPRREGHNEDDTIPQLIEFERKPWWNPQAWIDRYETGFMIDFDVPGRLWLGLDPFKGWISDGPGKGTYMPGYEPPDDAAIAEAEKTAVLRYHLRTYDSDSEDHEQWERDYFPDTRGPPEDECSPTQLASGVHQDTVGTDIPECPVTDSKVKHPHYTSPSANFEQGPSSARRTPSEVKALERAERVERTEQYVLTGNPGRGGINSQMTDPPGPISSRTRAKIPIYNPPTKNTDENTSPLSAASETTSTLIARQLIADCTSSQVLANLTNLSQADQDTRISSMIQRMSEQCDFNDRYGSTSGSSEPISSIPARLPSKMSLPLTPKRGLNMALGSEHPIDKQVDARAKPRWIIPPNASTKTNIEVVLPYMPAEERAEYEAVSPIEYSSYSPQPPTSFREINEATPSMDLESDESGEETLKYVLRQSPRWLNNVTEINESRKTTEANKTKVSSKLPINSPSRTPSMDLDTPQENSSPIPKAAAADTSYRSSNIEGKGKMMAYYPLSVFPSTELPLSKKQKMTDDGWDPRRDKKLSQRRRRRRRKLWEKRKRESNSNKSQLRFS</sequence>
<feature type="compositionally biased region" description="Polar residues" evidence="1">
    <location>
        <begin position="470"/>
        <end position="492"/>
    </location>
</feature>
<feature type="compositionally biased region" description="Basic and acidic residues" evidence="1">
    <location>
        <begin position="1112"/>
        <end position="1122"/>
    </location>
</feature>
<proteinExistence type="predicted"/>
<feature type="region of interest" description="Disordered" evidence="1">
    <location>
        <begin position="972"/>
        <end position="995"/>
    </location>
</feature>
<reference evidence="2 3" key="1">
    <citation type="journal article" date="2024" name="Front Chem Biol">
        <title>Unveiling the potential of Daldinia eschscholtzii MFLUCC 19-0629 through bioactivity and bioinformatics studies for enhanced sustainable agriculture production.</title>
        <authorList>
            <person name="Brooks S."/>
            <person name="Weaver J.A."/>
            <person name="Klomchit A."/>
            <person name="Alharthi S.A."/>
            <person name="Onlamun T."/>
            <person name="Nurani R."/>
            <person name="Vong T.K."/>
            <person name="Alberti F."/>
            <person name="Greco C."/>
        </authorList>
    </citation>
    <scope>NUCLEOTIDE SEQUENCE [LARGE SCALE GENOMIC DNA]</scope>
    <source>
        <strain evidence="2">MFLUCC 19-0629</strain>
    </source>
</reference>
<feature type="compositionally biased region" description="Polar residues" evidence="1">
    <location>
        <begin position="14"/>
        <end position="34"/>
    </location>
</feature>
<feature type="compositionally biased region" description="Low complexity" evidence="1">
    <location>
        <begin position="1"/>
        <end position="13"/>
    </location>
</feature>
<feature type="compositionally biased region" description="Polar residues" evidence="1">
    <location>
        <begin position="618"/>
        <end position="635"/>
    </location>
</feature>
<feature type="compositionally biased region" description="Basic and acidic residues" evidence="1">
    <location>
        <begin position="669"/>
        <end position="688"/>
    </location>
</feature>
<feature type="compositionally biased region" description="Basic and acidic residues" evidence="1">
    <location>
        <begin position="1194"/>
        <end position="1208"/>
    </location>
</feature>
<feature type="compositionally biased region" description="Low complexity" evidence="1">
    <location>
        <begin position="974"/>
        <end position="987"/>
    </location>
</feature>
<protein>
    <submittedName>
        <fullName evidence="2">Uncharacterized protein</fullName>
    </submittedName>
</protein>
<name>A0AAX6M752_9PEZI</name>
<feature type="region of interest" description="Disordered" evidence="1">
    <location>
        <begin position="430"/>
        <end position="690"/>
    </location>
</feature>
<feature type="compositionally biased region" description="Polar residues" evidence="1">
    <location>
        <begin position="1123"/>
        <end position="1138"/>
    </location>
</feature>
<feature type="region of interest" description="Disordered" evidence="1">
    <location>
        <begin position="1"/>
        <end position="267"/>
    </location>
</feature>
<feature type="compositionally biased region" description="Polar residues" evidence="1">
    <location>
        <begin position="177"/>
        <end position="189"/>
    </location>
</feature>
<feature type="compositionally biased region" description="Basic residues" evidence="1">
    <location>
        <begin position="249"/>
        <end position="259"/>
    </location>
</feature>
<evidence type="ECO:0000256" key="1">
    <source>
        <dbReference type="SAM" id="MobiDB-lite"/>
    </source>
</evidence>
<feature type="compositionally biased region" description="Polar residues" evidence="1">
    <location>
        <begin position="391"/>
        <end position="404"/>
    </location>
</feature>
<evidence type="ECO:0000313" key="2">
    <source>
        <dbReference type="EMBL" id="KAK6948042.1"/>
    </source>
</evidence>
<feature type="compositionally biased region" description="Basic residues" evidence="1">
    <location>
        <begin position="1209"/>
        <end position="1222"/>
    </location>
</feature>
<organism evidence="2 3">
    <name type="scientific">Daldinia eschscholtzii</name>
    <dbReference type="NCBI Taxonomy" id="292717"/>
    <lineage>
        <taxon>Eukaryota</taxon>
        <taxon>Fungi</taxon>
        <taxon>Dikarya</taxon>
        <taxon>Ascomycota</taxon>
        <taxon>Pezizomycotina</taxon>
        <taxon>Sordariomycetes</taxon>
        <taxon>Xylariomycetidae</taxon>
        <taxon>Xylariales</taxon>
        <taxon>Hypoxylaceae</taxon>
        <taxon>Daldinia</taxon>
    </lineage>
</organism>
<feature type="compositionally biased region" description="Basic and acidic residues" evidence="1">
    <location>
        <begin position="45"/>
        <end position="56"/>
    </location>
</feature>
<feature type="compositionally biased region" description="Basic and acidic residues" evidence="1">
    <location>
        <begin position="120"/>
        <end position="141"/>
    </location>
</feature>
<feature type="compositionally biased region" description="Polar residues" evidence="1">
    <location>
        <begin position="197"/>
        <end position="206"/>
    </location>
</feature>
<dbReference type="EMBL" id="JBANMG010000010">
    <property type="protein sequence ID" value="KAK6948042.1"/>
    <property type="molecule type" value="Genomic_DNA"/>
</dbReference>
<accession>A0AAX6M752</accession>
<comment type="caution">
    <text evidence="2">The sequence shown here is derived from an EMBL/GenBank/DDBJ whole genome shotgun (WGS) entry which is preliminary data.</text>
</comment>
<feature type="compositionally biased region" description="Low complexity" evidence="1">
    <location>
        <begin position="592"/>
        <end position="615"/>
    </location>
</feature>
<feature type="compositionally biased region" description="Polar residues" evidence="1">
    <location>
        <begin position="367"/>
        <end position="376"/>
    </location>
</feature>
<gene>
    <name evidence="2" type="ORF">Daesc_009806</name>
</gene>
<feature type="region of interest" description="Disordered" evidence="1">
    <location>
        <begin position="316"/>
        <end position="336"/>
    </location>
</feature>
<evidence type="ECO:0000313" key="3">
    <source>
        <dbReference type="Proteomes" id="UP001369815"/>
    </source>
</evidence>
<feature type="region of interest" description="Disordered" evidence="1">
    <location>
        <begin position="1110"/>
        <end position="1162"/>
    </location>
</feature>
<feature type="compositionally biased region" description="Polar residues" evidence="1">
    <location>
        <begin position="905"/>
        <end position="917"/>
    </location>
</feature>